<accession>A0A1G7VXK1</accession>
<dbReference type="STRING" id="454006.SAMN05421825_3747"/>
<dbReference type="EMBL" id="FNBH01000006">
    <property type="protein sequence ID" value="SDG64453.1"/>
    <property type="molecule type" value="Genomic_DNA"/>
</dbReference>
<proteinExistence type="predicted"/>
<sequence>MNTKQIENLLQKQLERGIYIYNDLGIIQKYSEQFPVEELDVTNELIIDVLHSNGYIKKVKVLDSLNKKMNCIAVFFCFILIHCQEKNTSMISSTNNKEQFKQSEFQAVLIKQIKNGASSEYGSFDDYSERDLNVLVDIEDSILNSNGYKIPDEKDFSNRIKNIFGRIINYSSSVNYLKIDTYNPCDKDLVFNALSADNQNIYVSKKSKIVTFFYPLPLVLDYQKKFSKLLQYEKEPIIIETNEGTQSVIQWKDLIDLSQQQKKNNQIIIARNMYLFNDNKAQYKWLILNDQYFMENLVRTFGYTQDKELVKWMLLKTLPKNYSNYNKNIEKEFEKLLWTKNCDGSISIHQNTLEVIKELSNPGNPDYILCLADYIQHGLCLGCDTEKREDLTFQQISKIAAYLLEFGEQYRYDSQYDFNQMFLGNFYNYSDHNKSYIKEFEKNKFYGLKNLKNWYEKASMEEDIFKSNELPDNPQPIDYYYKSRK</sequence>
<name>A0A1G7VXK1_9FLAO</name>
<dbReference type="RefSeq" id="WP_089875189.1">
    <property type="nucleotide sequence ID" value="NZ_FNBH01000006.1"/>
</dbReference>
<protein>
    <submittedName>
        <fullName evidence="1">Uncharacterized protein</fullName>
    </submittedName>
</protein>
<organism evidence="1 2">
    <name type="scientific">Epilithonimonas hungarica</name>
    <dbReference type="NCBI Taxonomy" id="454006"/>
    <lineage>
        <taxon>Bacteria</taxon>
        <taxon>Pseudomonadati</taxon>
        <taxon>Bacteroidota</taxon>
        <taxon>Flavobacteriia</taxon>
        <taxon>Flavobacteriales</taxon>
        <taxon>Weeksellaceae</taxon>
        <taxon>Chryseobacterium group</taxon>
        <taxon>Epilithonimonas</taxon>
    </lineage>
</organism>
<dbReference type="Proteomes" id="UP000199203">
    <property type="component" value="Unassembled WGS sequence"/>
</dbReference>
<evidence type="ECO:0000313" key="1">
    <source>
        <dbReference type="EMBL" id="SDG64453.1"/>
    </source>
</evidence>
<evidence type="ECO:0000313" key="2">
    <source>
        <dbReference type="Proteomes" id="UP000199203"/>
    </source>
</evidence>
<gene>
    <name evidence="1" type="ORF">SAMN05421825_3747</name>
</gene>
<reference evidence="2" key="1">
    <citation type="submission" date="2016-10" db="EMBL/GenBank/DDBJ databases">
        <authorList>
            <person name="Varghese N."/>
            <person name="Submissions S."/>
        </authorList>
    </citation>
    <scope>NUCLEOTIDE SEQUENCE [LARGE SCALE GENOMIC DNA]</scope>
    <source>
        <strain evidence="2">DSM 19684</strain>
    </source>
</reference>
<keyword evidence="2" id="KW-1185">Reference proteome</keyword>
<dbReference type="AlphaFoldDB" id="A0A1G7VXK1"/>
<dbReference type="OrthoDB" id="767755at2"/>